<dbReference type="Gene3D" id="2.60.40.1120">
    <property type="entry name" value="Carboxypeptidase-like, regulatory domain"/>
    <property type="match status" value="2"/>
</dbReference>
<evidence type="ECO:0000256" key="1">
    <source>
        <dbReference type="SAM" id="SignalP"/>
    </source>
</evidence>
<keyword evidence="1" id="KW-0732">Signal</keyword>
<organism evidence="2 3">
    <name type="scientific">Mangrovivirga cuniculi</name>
    <dbReference type="NCBI Taxonomy" id="2715131"/>
    <lineage>
        <taxon>Bacteria</taxon>
        <taxon>Pseudomonadati</taxon>
        <taxon>Bacteroidota</taxon>
        <taxon>Cytophagia</taxon>
        <taxon>Cytophagales</taxon>
        <taxon>Mangrovivirgaceae</taxon>
        <taxon>Mangrovivirga</taxon>
    </lineage>
</organism>
<dbReference type="KEGG" id="fpf:DCC35_08380"/>
<dbReference type="Gene3D" id="2.60.40.10">
    <property type="entry name" value="Immunoglobulins"/>
    <property type="match status" value="1"/>
</dbReference>
<proteinExistence type="predicted"/>
<accession>A0A4D7JV91</accession>
<reference evidence="2 3" key="1">
    <citation type="submission" date="2018-04" db="EMBL/GenBank/DDBJ databases">
        <title>Complete genome uncultured novel isolate.</title>
        <authorList>
            <person name="Merlino G."/>
        </authorList>
    </citation>
    <scope>NUCLEOTIDE SEQUENCE [LARGE SCALE GENOMIC DNA]</scope>
    <source>
        <strain evidence="3">R1DC9</strain>
    </source>
</reference>
<dbReference type="InterPro" id="IPR008969">
    <property type="entry name" value="CarboxyPept-like_regulatory"/>
</dbReference>
<dbReference type="OrthoDB" id="176752at2"/>
<dbReference type="Proteomes" id="UP000298616">
    <property type="component" value="Chromosome"/>
</dbReference>
<sequence>MDRLLNLRTVLALFSVIAVFISSCSDDEEEAPTTGTLMGMVTDGSTQTAIEGASVVIYDANTNSPVLTLTTDVDGNYTTELDPGSYFTKVSAQGYLANPPAGISAVPFDITVGVETENNVVLFPNDQTGLGYISGSVTEGSNPVAGVLVIAEAGDIAYSAITDEEGNYTIYNVAAGSYSINGWIAGYNSQTETASVTADTETTDVNVSLTSGASGELSGMVTNLAAENKDVDVALVHPITKETLPGLTGFTQDGQYLITNIPNGTYIGRASYANDQRVMDPDRIFKFGEPTVEITGVATELDFDITGSVQVSSPSNELSSTIPVEITNTTPEFSWVAYSSTSDYVIEVTEAATGNVIWGGFDTTGELPVKNISIPSSQRSITYNSDGNATVPALEPGKVYRWRVYASKDDNNSTTGWTLISASEDQMGLIKIVE</sequence>
<dbReference type="InterPro" id="IPR013783">
    <property type="entry name" value="Ig-like_fold"/>
</dbReference>
<name>A0A4D7JV91_9BACT</name>
<evidence type="ECO:0008006" key="4">
    <source>
        <dbReference type="Google" id="ProtNLM"/>
    </source>
</evidence>
<dbReference type="Pfam" id="PF13620">
    <property type="entry name" value="CarboxypepD_reg"/>
    <property type="match status" value="2"/>
</dbReference>
<feature type="chain" id="PRO_5020663534" description="Carboxypeptidase regulatory-like domain-containing protein" evidence="1">
    <location>
        <begin position="26"/>
        <end position="434"/>
    </location>
</feature>
<dbReference type="PROSITE" id="PS51257">
    <property type="entry name" value="PROKAR_LIPOPROTEIN"/>
    <property type="match status" value="1"/>
</dbReference>
<evidence type="ECO:0000313" key="2">
    <source>
        <dbReference type="EMBL" id="QCK14755.1"/>
    </source>
</evidence>
<dbReference type="RefSeq" id="WP_137090342.1">
    <property type="nucleotide sequence ID" value="NZ_CP028923.1"/>
</dbReference>
<dbReference type="EMBL" id="CP028923">
    <property type="protein sequence ID" value="QCK14755.1"/>
    <property type="molecule type" value="Genomic_DNA"/>
</dbReference>
<feature type="signal peptide" evidence="1">
    <location>
        <begin position="1"/>
        <end position="25"/>
    </location>
</feature>
<protein>
    <recommendedName>
        <fullName evidence="4">Carboxypeptidase regulatory-like domain-containing protein</fullName>
    </recommendedName>
</protein>
<keyword evidence="3" id="KW-1185">Reference proteome</keyword>
<dbReference type="AlphaFoldDB" id="A0A4D7JV91"/>
<gene>
    <name evidence="2" type="ORF">DCC35_08380</name>
</gene>
<evidence type="ECO:0000313" key="3">
    <source>
        <dbReference type="Proteomes" id="UP000298616"/>
    </source>
</evidence>
<dbReference type="SUPFAM" id="SSF49464">
    <property type="entry name" value="Carboxypeptidase regulatory domain-like"/>
    <property type="match status" value="2"/>
</dbReference>